<sequence length="229" mass="26570">MEHGQQQVQPSITLGRSWSKFPEDMSQRDTLQRSYGNHPRMESQQAVQTPGGEGNQDKGKLCHYPSYRRKIEPHRAYSDSSRITRSSFQEKTRIQREKQDFFQPQAESIRPNDPEAVGLGERSTLEPKIVVNTSRIIIPINRNINPTQNENNAFTPESDSNSDQLWLQMSQFSVKTQENLNQLYRSNERLKEFTTLNEATIKAIHESCAKLRKSFEATNKRLNQVFEEQ</sequence>
<accession>A0A9Q3DGH2</accession>
<feature type="compositionally biased region" description="Polar residues" evidence="1">
    <location>
        <begin position="1"/>
        <end position="16"/>
    </location>
</feature>
<evidence type="ECO:0000313" key="2">
    <source>
        <dbReference type="EMBL" id="MBW0500031.1"/>
    </source>
</evidence>
<evidence type="ECO:0000256" key="1">
    <source>
        <dbReference type="SAM" id="MobiDB-lite"/>
    </source>
</evidence>
<proteinExistence type="predicted"/>
<protein>
    <submittedName>
        <fullName evidence="2">Uncharacterized protein</fullName>
    </submittedName>
</protein>
<reference evidence="2" key="1">
    <citation type="submission" date="2021-03" db="EMBL/GenBank/DDBJ databases">
        <title>Draft genome sequence of rust myrtle Austropuccinia psidii MF-1, a brazilian biotype.</title>
        <authorList>
            <person name="Quecine M.C."/>
            <person name="Pachon D.M.R."/>
            <person name="Bonatelli M.L."/>
            <person name="Correr F.H."/>
            <person name="Franceschini L.M."/>
            <person name="Leite T.F."/>
            <person name="Margarido G.R.A."/>
            <person name="Almeida C.A."/>
            <person name="Ferrarezi J.A."/>
            <person name="Labate C.A."/>
        </authorList>
    </citation>
    <scope>NUCLEOTIDE SEQUENCE</scope>
    <source>
        <strain evidence="2">MF-1</strain>
    </source>
</reference>
<name>A0A9Q3DGH2_9BASI</name>
<organism evidence="2 3">
    <name type="scientific">Austropuccinia psidii MF-1</name>
    <dbReference type="NCBI Taxonomy" id="1389203"/>
    <lineage>
        <taxon>Eukaryota</taxon>
        <taxon>Fungi</taxon>
        <taxon>Dikarya</taxon>
        <taxon>Basidiomycota</taxon>
        <taxon>Pucciniomycotina</taxon>
        <taxon>Pucciniomycetes</taxon>
        <taxon>Pucciniales</taxon>
        <taxon>Sphaerophragmiaceae</taxon>
        <taxon>Austropuccinia</taxon>
    </lineage>
</organism>
<evidence type="ECO:0000313" key="3">
    <source>
        <dbReference type="Proteomes" id="UP000765509"/>
    </source>
</evidence>
<comment type="caution">
    <text evidence="2">The sequence shown here is derived from an EMBL/GenBank/DDBJ whole genome shotgun (WGS) entry which is preliminary data.</text>
</comment>
<feature type="region of interest" description="Disordered" evidence="1">
    <location>
        <begin position="1"/>
        <end position="61"/>
    </location>
</feature>
<dbReference type="Proteomes" id="UP000765509">
    <property type="component" value="Unassembled WGS sequence"/>
</dbReference>
<keyword evidence="3" id="KW-1185">Reference proteome</keyword>
<feature type="compositionally biased region" description="Basic and acidic residues" evidence="1">
    <location>
        <begin position="21"/>
        <end position="31"/>
    </location>
</feature>
<gene>
    <name evidence="2" type="ORF">O181_039746</name>
</gene>
<dbReference type="AlphaFoldDB" id="A0A9Q3DGH2"/>
<dbReference type="EMBL" id="AVOT02015593">
    <property type="protein sequence ID" value="MBW0500031.1"/>
    <property type="molecule type" value="Genomic_DNA"/>
</dbReference>